<sequence length="360" mass="41212">MAVVGELVAGGVLGTLFAELYKGVKEMKGQIKSFKRNLENLNSTIESLKPLIFEQIDELNVKLGLPNSEIEDLKRKMKEGTELVGRLSQIRRRDLLIKRSYRKQLDEVDGSLKRLLDVLKVQEARDVKESLLAIRQQAETLLQVQELLKTLVETLKVRLEPRVAKETLLSAVQSSKKLVELEASTRRLLEKPAVQREARKVKDTKDFVRNTERALERIKDQNGALKDMASLVQRTAVGTIIQELFDALCKVKDKSSKLDILKPLIEDLQANYNKVLDRPKEELENFKMVVQKTLNLLRSKFRVLISHKKHKYGNKLLAILDKSLQKLLEILKVQELSNVNETNLVLIKNIETVVQRLLDV</sequence>
<dbReference type="InterPro" id="IPR008808">
    <property type="entry name" value="Powdery_mildew-R_dom"/>
</dbReference>
<organism evidence="2 3">
    <name type="scientific">Rubus argutus</name>
    <name type="common">Southern blackberry</name>
    <dbReference type="NCBI Taxonomy" id="59490"/>
    <lineage>
        <taxon>Eukaryota</taxon>
        <taxon>Viridiplantae</taxon>
        <taxon>Streptophyta</taxon>
        <taxon>Embryophyta</taxon>
        <taxon>Tracheophyta</taxon>
        <taxon>Spermatophyta</taxon>
        <taxon>Magnoliopsida</taxon>
        <taxon>eudicotyledons</taxon>
        <taxon>Gunneridae</taxon>
        <taxon>Pentapetalae</taxon>
        <taxon>rosids</taxon>
        <taxon>fabids</taxon>
        <taxon>Rosales</taxon>
        <taxon>Rosaceae</taxon>
        <taxon>Rosoideae</taxon>
        <taxon>Rosoideae incertae sedis</taxon>
        <taxon>Rubus</taxon>
    </lineage>
</organism>
<dbReference type="Proteomes" id="UP001457282">
    <property type="component" value="Unassembled WGS sequence"/>
</dbReference>
<reference evidence="2 3" key="1">
    <citation type="journal article" date="2023" name="G3 (Bethesda)">
        <title>A chromosome-length genome assembly and annotation of blackberry (Rubus argutus, cv. 'Hillquist').</title>
        <authorList>
            <person name="Bruna T."/>
            <person name="Aryal R."/>
            <person name="Dudchenko O."/>
            <person name="Sargent D.J."/>
            <person name="Mead D."/>
            <person name="Buti M."/>
            <person name="Cavallini A."/>
            <person name="Hytonen T."/>
            <person name="Andres J."/>
            <person name="Pham M."/>
            <person name="Weisz D."/>
            <person name="Mascagni F."/>
            <person name="Usai G."/>
            <person name="Natali L."/>
            <person name="Bassil N."/>
            <person name="Fernandez G.E."/>
            <person name="Lomsadze A."/>
            <person name="Armour M."/>
            <person name="Olukolu B."/>
            <person name="Poorten T."/>
            <person name="Britton C."/>
            <person name="Davik J."/>
            <person name="Ashrafi H."/>
            <person name="Aiden E.L."/>
            <person name="Borodovsky M."/>
            <person name="Worthington M."/>
        </authorList>
    </citation>
    <scope>NUCLEOTIDE SEQUENCE [LARGE SCALE GENOMIC DNA]</scope>
    <source>
        <strain evidence="2">PI 553951</strain>
    </source>
</reference>
<feature type="domain" description="RPW8" evidence="1">
    <location>
        <begin position="2"/>
        <end position="154"/>
    </location>
</feature>
<dbReference type="AlphaFoldDB" id="A0AAW1YJJ8"/>
<proteinExistence type="predicted"/>
<comment type="caution">
    <text evidence="2">The sequence shown here is derived from an EMBL/GenBank/DDBJ whole genome shotgun (WGS) entry which is preliminary data.</text>
</comment>
<name>A0AAW1YJJ8_RUBAR</name>
<protein>
    <recommendedName>
        <fullName evidence="1">RPW8 domain-containing protein</fullName>
    </recommendedName>
</protein>
<keyword evidence="3" id="KW-1185">Reference proteome</keyword>
<accession>A0AAW1YJJ8</accession>
<dbReference type="EMBL" id="JBEDUW010000001">
    <property type="protein sequence ID" value="KAK9948831.1"/>
    <property type="molecule type" value="Genomic_DNA"/>
</dbReference>
<dbReference type="Pfam" id="PF05659">
    <property type="entry name" value="RPW8"/>
    <property type="match status" value="1"/>
</dbReference>
<evidence type="ECO:0000259" key="1">
    <source>
        <dbReference type="PROSITE" id="PS51153"/>
    </source>
</evidence>
<dbReference type="PROSITE" id="PS51153">
    <property type="entry name" value="RPW8"/>
    <property type="match status" value="1"/>
</dbReference>
<evidence type="ECO:0000313" key="3">
    <source>
        <dbReference type="Proteomes" id="UP001457282"/>
    </source>
</evidence>
<evidence type="ECO:0000313" key="2">
    <source>
        <dbReference type="EMBL" id="KAK9948831.1"/>
    </source>
</evidence>
<gene>
    <name evidence="2" type="ORF">M0R45_004390</name>
</gene>